<dbReference type="AlphaFoldDB" id="A0A1D2MTZ0"/>
<dbReference type="PANTHER" id="PTHR11559">
    <property type="entry name" value="CARBOXYLESTERASE"/>
    <property type="match status" value="1"/>
</dbReference>
<dbReference type="InterPro" id="IPR002018">
    <property type="entry name" value="CarbesteraseB"/>
</dbReference>
<dbReference type="Gene3D" id="3.40.50.1820">
    <property type="entry name" value="alpha/beta hydrolase"/>
    <property type="match status" value="1"/>
</dbReference>
<proteinExistence type="predicted"/>
<dbReference type="Proteomes" id="UP000094527">
    <property type="component" value="Unassembled WGS sequence"/>
</dbReference>
<keyword evidence="1" id="KW-0325">Glycoprotein</keyword>
<gene>
    <name evidence="4" type="ORF">Ocin01_10195</name>
</gene>
<evidence type="ECO:0000256" key="2">
    <source>
        <dbReference type="SAM" id="MobiDB-lite"/>
    </source>
</evidence>
<sequence length="106" mass="11714">MSSPSSLFDETWGPEPRDATEYGSVCPQLDPWYDPDEVEGGSWDELRVLGNENCLFANVATPNINPETLLPVLVWVHGGNFQSESGNEYGAAKLMDHDIVVVTFQL</sequence>
<dbReference type="Pfam" id="PF00135">
    <property type="entry name" value="COesterase"/>
    <property type="match status" value="1"/>
</dbReference>
<dbReference type="InterPro" id="IPR029058">
    <property type="entry name" value="AB_hydrolase_fold"/>
</dbReference>
<name>A0A1D2MTZ0_ORCCI</name>
<feature type="domain" description="Carboxylesterase type B" evidence="3">
    <location>
        <begin position="11"/>
        <end position="105"/>
    </location>
</feature>
<dbReference type="InterPro" id="IPR050309">
    <property type="entry name" value="Type-B_Carboxylest/Lipase"/>
</dbReference>
<dbReference type="STRING" id="48709.A0A1D2MTZ0"/>
<feature type="region of interest" description="Disordered" evidence="2">
    <location>
        <begin position="1"/>
        <end position="26"/>
    </location>
</feature>
<organism evidence="4 5">
    <name type="scientific">Orchesella cincta</name>
    <name type="common">Springtail</name>
    <name type="synonym">Podura cincta</name>
    <dbReference type="NCBI Taxonomy" id="48709"/>
    <lineage>
        <taxon>Eukaryota</taxon>
        <taxon>Metazoa</taxon>
        <taxon>Ecdysozoa</taxon>
        <taxon>Arthropoda</taxon>
        <taxon>Hexapoda</taxon>
        <taxon>Collembola</taxon>
        <taxon>Entomobryomorpha</taxon>
        <taxon>Entomobryoidea</taxon>
        <taxon>Orchesellidae</taxon>
        <taxon>Orchesellinae</taxon>
        <taxon>Orchesella</taxon>
    </lineage>
</organism>
<evidence type="ECO:0000259" key="3">
    <source>
        <dbReference type="Pfam" id="PF00135"/>
    </source>
</evidence>
<dbReference type="OrthoDB" id="19653at2759"/>
<reference evidence="4 5" key="1">
    <citation type="journal article" date="2016" name="Genome Biol. Evol.">
        <title>Gene Family Evolution Reflects Adaptation to Soil Environmental Stressors in the Genome of the Collembolan Orchesella cincta.</title>
        <authorList>
            <person name="Faddeeva-Vakhrusheva A."/>
            <person name="Derks M.F."/>
            <person name="Anvar S.Y."/>
            <person name="Agamennone V."/>
            <person name="Suring W."/>
            <person name="Smit S."/>
            <person name="van Straalen N.M."/>
            <person name="Roelofs D."/>
        </authorList>
    </citation>
    <scope>NUCLEOTIDE SEQUENCE [LARGE SCALE GENOMIC DNA]</scope>
    <source>
        <tissue evidence="4">Mixed pool</tissue>
    </source>
</reference>
<dbReference type="SUPFAM" id="SSF53474">
    <property type="entry name" value="alpha/beta-Hydrolases"/>
    <property type="match status" value="1"/>
</dbReference>
<evidence type="ECO:0000313" key="5">
    <source>
        <dbReference type="Proteomes" id="UP000094527"/>
    </source>
</evidence>
<evidence type="ECO:0000256" key="1">
    <source>
        <dbReference type="ARBA" id="ARBA00023180"/>
    </source>
</evidence>
<feature type="non-terminal residue" evidence="4">
    <location>
        <position position="106"/>
    </location>
</feature>
<dbReference type="EMBL" id="LJIJ01000535">
    <property type="protein sequence ID" value="ODM96486.1"/>
    <property type="molecule type" value="Genomic_DNA"/>
</dbReference>
<evidence type="ECO:0000313" key="4">
    <source>
        <dbReference type="EMBL" id="ODM96486.1"/>
    </source>
</evidence>
<keyword evidence="5" id="KW-1185">Reference proteome</keyword>
<comment type="caution">
    <text evidence="4">The sequence shown here is derived from an EMBL/GenBank/DDBJ whole genome shotgun (WGS) entry which is preliminary data.</text>
</comment>
<protein>
    <submittedName>
        <fullName evidence="4">Para-nitrobenzyl esterase</fullName>
    </submittedName>
</protein>
<accession>A0A1D2MTZ0</accession>